<dbReference type="AlphaFoldDB" id="A0A8J2ED71"/>
<evidence type="ECO:0000313" key="1">
    <source>
        <dbReference type="EMBL" id="CAG5075968.1"/>
    </source>
</evidence>
<accession>A0A8J2ED71</accession>
<proteinExistence type="predicted"/>
<name>A0A8J2ED71_COTCN</name>
<comment type="caution">
    <text evidence="1">The sequence shown here is derived from an EMBL/GenBank/DDBJ whole genome shotgun (WGS) entry which is preliminary data.</text>
</comment>
<protein>
    <submittedName>
        <fullName evidence="1">Uncharacterized protein</fullName>
    </submittedName>
</protein>
<dbReference type="EMBL" id="CAJNRD030001116">
    <property type="protein sequence ID" value="CAG5075968.1"/>
    <property type="molecule type" value="Genomic_DNA"/>
</dbReference>
<dbReference type="Proteomes" id="UP000786811">
    <property type="component" value="Unassembled WGS sequence"/>
</dbReference>
<gene>
    <name evidence="1" type="ORF">HICCMSTLAB_LOCUS1952</name>
</gene>
<evidence type="ECO:0000313" key="2">
    <source>
        <dbReference type="Proteomes" id="UP000786811"/>
    </source>
</evidence>
<reference evidence="1" key="1">
    <citation type="submission" date="2021-04" db="EMBL/GenBank/DDBJ databases">
        <authorList>
            <person name="Chebbi M.A.C M."/>
        </authorList>
    </citation>
    <scope>NUCLEOTIDE SEQUENCE</scope>
</reference>
<organism evidence="1 2">
    <name type="scientific">Cotesia congregata</name>
    <name type="common">Parasitoid wasp</name>
    <name type="synonym">Apanteles congregatus</name>
    <dbReference type="NCBI Taxonomy" id="51543"/>
    <lineage>
        <taxon>Eukaryota</taxon>
        <taxon>Metazoa</taxon>
        <taxon>Ecdysozoa</taxon>
        <taxon>Arthropoda</taxon>
        <taxon>Hexapoda</taxon>
        <taxon>Insecta</taxon>
        <taxon>Pterygota</taxon>
        <taxon>Neoptera</taxon>
        <taxon>Endopterygota</taxon>
        <taxon>Hymenoptera</taxon>
        <taxon>Apocrita</taxon>
        <taxon>Ichneumonoidea</taxon>
        <taxon>Braconidae</taxon>
        <taxon>Microgastrinae</taxon>
        <taxon>Cotesia</taxon>
    </lineage>
</organism>
<sequence length="71" mass="8109">MSLHSVSSRHENRLIAEIGYGSESRSALTLVIRTMEEITRTLTVFRANLVQNRYTENFIVCKMVATADTYI</sequence>
<keyword evidence="2" id="KW-1185">Reference proteome</keyword>